<evidence type="ECO:0000313" key="1">
    <source>
        <dbReference type="EMBL" id="PXF60471.1"/>
    </source>
</evidence>
<sequence>MNENQMKGYNVYVDPFYFQDSFSDYIEPLSLLADEIFVYDPTNWLSSENYSQSKFKDFVEEEIFIPIYNEPPDYEVPFYLTRDGIIGDGDFFYAYNEHLRDDFEDDELNRFIKTVLPNQSKYSAEDIVFSMDWDMIVSQALNANSLITSELKPLWELKFSKILNEEKTSTMRDFLVNYTLKMPKDFTIDQIKNLRTDNGSKKIRKWFETTYHKISTLESHENVDLNDGEILLREFQEMLYVEERRTQKFSKYGAAIPSILITIVGLSVDPVASIAGPVSSPVVSSLIERIYKKFGKNNWTFLLADIKNSR</sequence>
<protein>
    <submittedName>
        <fullName evidence="1">Uncharacterized protein</fullName>
    </submittedName>
</protein>
<dbReference type="Proteomes" id="UP000248329">
    <property type="component" value="Unassembled WGS sequence"/>
</dbReference>
<proteinExistence type="predicted"/>
<dbReference type="EMBL" id="PQXF01000016">
    <property type="protein sequence ID" value="PXF60471.1"/>
    <property type="molecule type" value="Genomic_DNA"/>
</dbReference>
<comment type="caution">
    <text evidence="1">The sequence shown here is derived from an EMBL/GenBank/DDBJ whole genome shotgun (WGS) entry which is preliminary data.</text>
</comment>
<organism evidence="1 2">
    <name type="scientific">Candidatus Methanogaster sp</name>
    <dbReference type="NCBI Taxonomy" id="3386292"/>
    <lineage>
        <taxon>Archaea</taxon>
        <taxon>Methanobacteriati</taxon>
        <taxon>Methanobacteriota</taxon>
        <taxon>Stenosarchaea group</taxon>
        <taxon>Methanomicrobia</taxon>
        <taxon>Methanosarcinales</taxon>
        <taxon>ANME-2 cluster</taxon>
        <taxon>Candidatus Methanogasteraceae</taxon>
        <taxon>Candidatus Methanogaster</taxon>
    </lineage>
</organism>
<evidence type="ECO:0000313" key="2">
    <source>
        <dbReference type="Proteomes" id="UP000248329"/>
    </source>
</evidence>
<accession>A0AC61L209</accession>
<gene>
    <name evidence="1" type="ORF">C4B59_09360</name>
</gene>
<reference evidence="1" key="1">
    <citation type="submission" date="2018-01" db="EMBL/GenBank/DDBJ databases">
        <authorList>
            <person name="Krukenberg V."/>
        </authorList>
    </citation>
    <scope>NUCLEOTIDE SEQUENCE</scope>
    <source>
        <strain evidence="1">E20ANME2</strain>
    </source>
</reference>
<name>A0AC61L209_9EURY</name>